<evidence type="ECO:0000256" key="1">
    <source>
        <dbReference type="ARBA" id="ARBA00001974"/>
    </source>
</evidence>
<keyword evidence="2" id="KW-0285">Flavoprotein</keyword>
<dbReference type="PANTHER" id="PTHR10742">
    <property type="entry name" value="FLAVIN MONOAMINE OXIDASE"/>
    <property type="match status" value="1"/>
</dbReference>
<dbReference type="Gene3D" id="3.90.660.10">
    <property type="match status" value="1"/>
</dbReference>
<dbReference type="SUPFAM" id="SSF54373">
    <property type="entry name" value="FAD-linked reductases, C-terminal domain"/>
    <property type="match status" value="1"/>
</dbReference>
<feature type="domain" description="Amine oxidase" evidence="4">
    <location>
        <begin position="5"/>
        <end position="125"/>
    </location>
</feature>
<evidence type="ECO:0000256" key="3">
    <source>
        <dbReference type="ARBA" id="ARBA00022827"/>
    </source>
</evidence>
<dbReference type="PANTHER" id="PTHR10742:SF410">
    <property type="entry name" value="LYSINE-SPECIFIC HISTONE DEMETHYLASE 2"/>
    <property type="match status" value="1"/>
</dbReference>
<accession>A0ABD0P2F8</accession>
<evidence type="ECO:0000313" key="6">
    <source>
        <dbReference type="Proteomes" id="UP001529510"/>
    </source>
</evidence>
<dbReference type="InterPro" id="IPR002937">
    <property type="entry name" value="Amino_oxidase"/>
</dbReference>
<feature type="non-terminal residue" evidence="5">
    <location>
        <position position="1"/>
    </location>
</feature>
<evidence type="ECO:0000313" key="5">
    <source>
        <dbReference type="EMBL" id="KAL0167391.1"/>
    </source>
</evidence>
<dbReference type="Pfam" id="PF01593">
    <property type="entry name" value="Amino_oxidase"/>
    <property type="match status" value="1"/>
</dbReference>
<proteinExistence type="predicted"/>
<evidence type="ECO:0000256" key="2">
    <source>
        <dbReference type="ARBA" id="ARBA00022630"/>
    </source>
</evidence>
<dbReference type="GO" id="GO:0016491">
    <property type="term" value="F:oxidoreductase activity"/>
    <property type="evidence" value="ECO:0007669"/>
    <property type="project" value="UniProtKB-ARBA"/>
</dbReference>
<feature type="non-terminal residue" evidence="5">
    <location>
        <position position="125"/>
    </location>
</feature>
<keyword evidence="3" id="KW-0274">FAD</keyword>
<reference evidence="5 6" key="1">
    <citation type="submission" date="2024-05" db="EMBL/GenBank/DDBJ databases">
        <title>Genome sequencing and assembly of Indian major carp, Cirrhinus mrigala (Hamilton, 1822).</title>
        <authorList>
            <person name="Mohindra V."/>
            <person name="Chowdhury L.M."/>
            <person name="Lal K."/>
            <person name="Jena J.K."/>
        </authorList>
    </citation>
    <scope>NUCLEOTIDE SEQUENCE [LARGE SCALE GENOMIC DNA]</scope>
    <source>
        <strain evidence="5">CM1030</strain>
        <tissue evidence="5">Blood</tissue>
    </source>
</reference>
<dbReference type="AlphaFoldDB" id="A0ABD0P2F8"/>
<dbReference type="Proteomes" id="UP001529510">
    <property type="component" value="Unassembled WGS sequence"/>
</dbReference>
<protein>
    <recommendedName>
        <fullName evidence="4">Amine oxidase domain-containing protein</fullName>
    </recommendedName>
</protein>
<sequence>GDECVLMTVITGDALSLLRDLQDSQVVDLCMGVLRELFQEQVTSFAQFVICPCVDRVCCRLGSSGLCGSDVALQDVPDPVRFFVTRWSRDPWSRMSYSFVKTGGSGEAYDIIAEDVQGKLFFAGE</sequence>
<evidence type="ECO:0000259" key="4">
    <source>
        <dbReference type="Pfam" id="PF01593"/>
    </source>
</evidence>
<dbReference type="InterPro" id="IPR050281">
    <property type="entry name" value="Flavin_monoamine_oxidase"/>
</dbReference>
<comment type="cofactor">
    <cofactor evidence="1">
        <name>FAD</name>
        <dbReference type="ChEBI" id="CHEBI:57692"/>
    </cofactor>
</comment>
<gene>
    <name evidence="5" type="ORF">M9458_039235</name>
</gene>
<keyword evidence="6" id="KW-1185">Reference proteome</keyword>
<comment type="caution">
    <text evidence="5">The sequence shown here is derived from an EMBL/GenBank/DDBJ whole genome shotgun (WGS) entry which is preliminary data.</text>
</comment>
<name>A0ABD0P2F8_CIRMR</name>
<organism evidence="5 6">
    <name type="scientific">Cirrhinus mrigala</name>
    <name type="common">Mrigala</name>
    <dbReference type="NCBI Taxonomy" id="683832"/>
    <lineage>
        <taxon>Eukaryota</taxon>
        <taxon>Metazoa</taxon>
        <taxon>Chordata</taxon>
        <taxon>Craniata</taxon>
        <taxon>Vertebrata</taxon>
        <taxon>Euteleostomi</taxon>
        <taxon>Actinopterygii</taxon>
        <taxon>Neopterygii</taxon>
        <taxon>Teleostei</taxon>
        <taxon>Ostariophysi</taxon>
        <taxon>Cypriniformes</taxon>
        <taxon>Cyprinidae</taxon>
        <taxon>Labeoninae</taxon>
        <taxon>Labeonini</taxon>
        <taxon>Cirrhinus</taxon>
    </lineage>
</organism>
<dbReference type="EMBL" id="JAMKFB020000019">
    <property type="protein sequence ID" value="KAL0167391.1"/>
    <property type="molecule type" value="Genomic_DNA"/>
</dbReference>